<evidence type="ECO:0000313" key="5">
    <source>
        <dbReference type="Proteomes" id="UP001147752"/>
    </source>
</evidence>
<evidence type="ECO:0000256" key="2">
    <source>
        <dbReference type="SAM" id="Phobius"/>
    </source>
</evidence>
<reference evidence="4" key="2">
    <citation type="journal article" date="2023" name="IMA Fungus">
        <title>Comparative genomic study of the Penicillium genus elucidates a diverse pangenome and 15 lateral gene transfer events.</title>
        <authorList>
            <person name="Petersen C."/>
            <person name="Sorensen T."/>
            <person name="Nielsen M.R."/>
            <person name="Sondergaard T.E."/>
            <person name="Sorensen J.L."/>
            <person name="Fitzpatrick D.A."/>
            <person name="Frisvad J.C."/>
            <person name="Nielsen K.L."/>
        </authorList>
    </citation>
    <scope>NUCLEOTIDE SEQUENCE</scope>
    <source>
        <strain evidence="4">IBT 3081</strain>
    </source>
</reference>
<dbReference type="GeneID" id="81458950"/>
<keyword evidence="2" id="KW-1133">Transmembrane helix</keyword>
<reference evidence="4" key="1">
    <citation type="submission" date="2022-12" db="EMBL/GenBank/DDBJ databases">
        <authorList>
            <person name="Petersen C."/>
        </authorList>
    </citation>
    <scope>NUCLEOTIDE SEQUENCE</scope>
    <source>
        <strain evidence="4">IBT 3081</strain>
    </source>
</reference>
<dbReference type="EMBL" id="JAPZBT010000001">
    <property type="protein sequence ID" value="KAJ5384126.1"/>
    <property type="molecule type" value="Genomic_DNA"/>
</dbReference>
<keyword evidence="5" id="KW-1185">Reference proteome</keyword>
<organism evidence="4 5">
    <name type="scientific">Penicillium concentricum</name>
    <dbReference type="NCBI Taxonomy" id="293559"/>
    <lineage>
        <taxon>Eukaryota</taxon>
        <taxon>Fungi</taxon>
        <taxon>Dikarya</taxon>
        <taxon>Ascomycota</taxon>
        <taxon>Pezizomycotina</taxon>
        <taxon>Eurotiomycetes</taxon>
        <taxon>Eurotiomycetidae</taxon>
        <taxon>Eurotiales</taxon>
        <taxon>Aspergillaceae</taxon>
        <taxon>Penicillium</taxon>
    </lineage>
</organism>
<feature type="compositionally biased region" description="Basic and acidic residues" evidence="1">
    <location>
        <begin position="303"/>
        <end position="314"/>
    </location>
</feature>
<feature type="region of interest" description="Disordered" evidence="1">
    <location>
        <begin position="69"/>
        <end position="184"/>
    </location>
</feature>
<evidence type="ECO:0000256" key="3">
    <source>
        <dbReference type="SAM" id="SignalP"/>
    </source>
</evidence>
<evidence type="ECO:0008006" key="6">
    <source>
        <dbReference type="Google" id="ProtNLM"/>
    </source>
</evidence>
<keyword evidence="2" id="KW-0812">Transmembrane</keyword>
<feature type="transmembrane region" description="Helical" evidence="2">
    <location>
        <begin position="201"/>
        <end position="224"/>
    </location>
</feature>
<feature type="chain" id="PRO_5040908343" description="Mid2 domain-containing protein" evidence="3">
    <location>
        <begin position="19"/>
        <end position="314"/>
    </location>
</feature>
<dbReference type="AlphaFoldDB" id="A0A9W9STC3"/>
<dbReference type="OrthoDB" id="4366245at2759"/>
<feature type="signal peptide" evidence="3">
    <location>
        <begin position="1"/>
        <end position="18"/>
    </location>
</feature>
<gene>
    <name evidence="4" type="ORF">N7517_002037</name>
</gene>
<feature type="region of interest" description="Disordered" evidence="1">
    <location>
        <begin position="288"/>
        <end position="314"/>
    </location>
</feature>
<dbReference type="Proteomes" id="UP001147752">
    <property type="component" value="Unassembled WGS sequence"/>
</dbReference>
<proteinExistence type="predicted"/>
<name>A0A9W9STC3_9EURO</name>
<keyword evidence="3" id="KW-0732">Signal</keyword>
<evidence type="ECO:0000256" key="1">
    <source>
        <dbReference type="SAM" id="MobiDB-lite"/>
    </source>
</evidence>
<dbReference type="RefSeq" id="XP_056583902.1">
    <property type="nucleotide sequence ID" value="XM_056719767.1"/>
</dbReference>
<protein>
    <recommendedName>
        <fullName evidence="6">Mid2 domain-containing protein</fullName>
    </recommendedName>
</protein>
<keyword evidence="2" id="KW-0472">Membrane</keyword>
<sequence length="314" mass="32724">MRISIFALCTVLCSRVRAQPYASEITWISATTTSVECSWPLSEPTEVAQVYGKRRYGDILQARDTTAAAEVTSTADATTADATTDTTAAETTEATSAENTTSEKTTSETTTSTTEATTASPTSETTTETTETTETSETPTSTTETTSSTASSSSVAASSTSATTSTPTSTSSASSTTSATPTATGSMSKAELADWNHKGNIAAIVFGACFIAIFLGVAIAYYALGRAKARRIAANQLADSSQSYSKIPLVAVKEPPTDLEVNRSSTMYTNNPQAQYFPAGGAPSVSNYSDTPSAVSPITADHSFPREHIPRGHQ</sequence>
<evidence type="ECO:0000313" key="4">
    <source>
        <dbReference type="EMBL" id="KAJ5384126.1"/>
    </source>
</evidence>
<comment type="caution">
    <text evidence="4">The sequence shown here is derived from an EMBL/GenBank/DDBJ whole genome shotgun (WGS) entry which is preliminary data.</text>
</comment>
<accession>A0A9W9STC3</accession>